<evidence type="ECO:0000259" key="5">
    <source>
        <dbReference type="PROSITE" id="PS51513"/>
    </source>
</evidence>
<feature type="compositionally biased region" description="Polar residues" evidence="4">
    <location>
        <begin position="207"/>
        <end position="222"/>
    </location>
</feature>
<sequence>MSSGMPELGSKISLISKADIRYEGELYTVDPTECTIALSNVRSFGTEDREAQCPVPAQAQIYDFILFRGSDIKDIRVVQGQPMPPNDPAIVQVQQHQISHPPPSAAPGYPVVQPGAPLSYSHHLGSAPAPGSHLMGSGPSMGQHHVHPSAVGGGGYNPMSGMTFTPPRPGGGLDQQQQQHKQPIPNHHMSVGAGPPGGHEPPRPAPNQNSLPSGGNHGQNTAGSSSDLIGSLSRSSTPAPRKSPTLGDLGAPGSRGLGGGGGLGMGSRAVQRPQSRQSRSRERLNNLQHASSSTAAQPALTYRDRNDFYDRGLDRAGSDHLGPRHGGGGQDYHRGDRNDHYRGGYGRDERGGGERDHYGSRVGDHRSRGDHRNDYRDNYRMSGGNGGSRGGGGGAWHHNNQVRSNSGGRRPGGGGGNNGPRPRSRGPGFPGRGGKTNNTLKFESDYDFDKANSEFNEMLNKLNDTKLDDGGAPVVVNGSASLNGVGGSSNDGGVDGKKQDDSGNETGVGETDQEHDDKFYDKTKSFFDNISCEAVERSKGAFQRTDWRQERKMNSETFGVAATRRGGGGYRGRGGFYYGGGGRGYNHHRNHYNNQGRNNRGGYGPRLGGGGGNRGQQHYQDRTGTKDMSSMSNNSSTTINNTSSTSAAAVKTAAQVVASTPAPVPAEAK</sequence>
<dbReference type="InterPro" id="IPR010920">
    <property type="entry name" value="LSM_dom_sf"/>
</dbReference>
<dbReference type="Pfam" id="PF12701">
    <property type="entry name" value="LSM14"/>
    <property type="match status" value="1"/>
</dbReference>
<feature type="compositionally biased region" description="Basic and acidic residues" evidence="4">
    <location>
        <begin position="302"/>
        <end position="322"/>
    </location>
</feature>
<dbReference type="SMART" id="SM01199">
    <property type="entry name" value="FDF"/>
    <property type="match status" value="1"/>
</dbReference>
<dbReference type="PROSITE" id="PS51536">
    <property type="entry name" value="TFG"/>
    <property type="match status" value="1"/>
</dbReference>
<evidence type="ECO:0000256" key="1">
    <source>
        <dbReference type="ARBA" id="ARBA00010415"/>
    </source>
</evidence>
<feature type="short sequence motif" description="TFG box" evidence="3">
    <location>
        <begin position="542"/>
        <end position="562"/>
    </location>
</feature>
<dbReference type="CDD" id="cd01736">
    <property type="entry name" value="LSm14_N"/>
    <property type="match status" value="1"/>
</dbReference>
<evidence type="ECO:0000259" key="7">
    <source>
        <dbReference type="PROSITE" id="PS52002"/>
    </source>
</evidence>
<dbReference type="AlphaFoldDB" id="A0A8D8XWW1"/>
<evidence type="ECO:0000256" key="2">
    <source>
        <dbReference type="PROSITE-ProRule" id="PRU00846"/>
    </source>
</evidence>
<reference evidence="8" key="1">
    <citation type="submission" date="2021-05" db="EMBL/GenBank/DDBJ databases">
        <authorList>
            <person name="Alioto T."/>
            <person name="Alioto T."/>
            <person name="Gomez Garrido J."/>
        </authorList>
    </citation>
    <scope>NUCLEOTIDE SEQUENCE</scope>
</reference>
<feature type="compositionally biased region" description="Low complexity" evidence="4">
    <location>
        <begin position="266"/>
        <end position="277"/>
    </location>
</feature>
<organism evidence="8">
    <name type="scientific">Cacopsylla melanoneura</name>
    <dbReference type="NCBI Taxonomy" id="428564"/>
    <lineage>
        <taxon>Eukaryota</taxon>
        <taxon>Metazoa</taxon>
        <taxon>Ecdysozoa</taxon>
        <taxon>Arthropoda</taxon>
        <taxon>Hexapoda</taxon>
        <taxon>Insecta</taxon>
        <taxon>Pterygota</taxon>
        <taxon>Neoptera</taxon>
        <taxon>Paraneoptera</taxon>
        <taxon>Hemiptera</taxon>
        <taxon>Sternorrhyncha</taxon>
        <taxon>Psylloidea</taxon>
        <taxon>Psyllidae</taxon>
        <taxon>Psyllinae</taxon>
        <taxon>Cacopsylla</taxon>
    </lineage>
</organism>
<dbReference type="EMBL" id="HBUF01011676">
    <property type="protein sequence ID" value="CAG6608417.1"/>
    <property type="molecule type" value="Transcribed_RNA"/>
</dbReference>
<dbReference type="GO" id="GO:0033962">
    <property type="term" value="P:P-body assembly"/>
    <property type="evidence" value="ECO:0007669"/>
    <property type="project" value="TreeGrafter"/>
</dbReference>
<feature type="region of interest" description="Disordered" evidence="4">
    <location>
        <begin position="478"/>
        <end position="517"/>
    </location>
</feature>
<feature type="compositionally biased region" description="Basic and acidic residues" evidence="4">
    <location>
        <begin position="331"/>
        <end position="379"/>
    </location>
</feature>
<dbReference type="GO" id="GO:0000932">
    <property type="term" value="C:P-body"/>
    <property type="evidence" value="ECO:0007669"/>
    <property type="project" value="TreeGrafter"/>
</dbReference>
<evidence type="ECO:0000259" key="6">
    <source>
        <dbReference type="PROSITE" id="PS51536"/>
    </source>
</evidence>
<feature type="compositionally biased region" description="Low complexity" evidence="4">
    <location>
        <begin position="223"/>
        <end position="236"/>
    </location>
</feature>
<dbReference type="PROSITE" id="PS52002">
    <property type="entry name" value="SM"/>
    <property type="match status" value="1"/>
</dbReference>
<dbReference type="InterPro" id="IPR025761">
    <property type="entry name" value="FFD_box"/>
</dbReference>
<proteinExistence type="inferred from homology"/>
<feature type="compositionally biased region" description="Polar residues" evidence="4">
    <location>
        <begin position="285"/>
        <end position="296"/>
    </location>
</feature>
<dbReference type="PANTHER" id="PTHR13586">
    <property type="entry name" value="SCD6 PROTEIN-RELATED"/>
    <property type="match status" value="1"/>
</dbReference>
<comment type="similarity">
    <text evidence="1">Belongs to the LSM14 family.</text>
</comment>
<feature type="compositionally biased region" description="Gly residues" evidence="4">
    <location>
        <begin position="383"/>
        <end position="395"/>
    </location>
</feature>
<dbReference type="EMBL" id="HBUF01011675">
    <property type="protein sequence ID" value="CAG6608415.1"/>
    <property type="molecule type" value="Transcribed_RNA"/>
</dbReference>
<protein>
    <submittedName>
        <fullName evidence="8">Protein LSM14 homolog B</fullName>
    </submittedName>
</protein>
<dbReference type="SUPFAM" id="SSF50182">
    <property type="entry name" value="Sm-like ribonucleoproteins"/>
    <property type="match status" value="1"/>
</dbReference>
<feature type="compositionally biased region" description="Gly residues" evidence="4">
    <location>
        <begin position="599"/>
        <end position="614"/>
    </location>
</feature>
<feature type="short sequence motif" description="FFD box" evidence="2">
    <location>
        <begin position="518"/>
        <end position="534"/>
    </location>
</feature>
<feature type="domain" description="TFG box profile" evidence="6">
    <location>
        <begin position="542"/>
        <end position="562"/>
    </location>
</feature>
<dbReference type="GO" id="GO:0034063">
    <property type="term" value="P:stress granule assembly"/>
    <property type="evidence" value="ECO:0007669"/>
    <property type="project" value="TreeGrafter"/>
</dbReference>
<feature type="compositionally biased region" description="Gly residues" evidence="4">
    <location>
        <begin position="253"/>
        <end position="265"/>
    </location>
</feature>
<dbReference type="InterPro" id="IPR025768">
    <property type="entry name" value="TFG_box"/>
</dbReference>
<dbReference type="PANTHER" id="PTHR13586:SF0">
    <property type="entry name" value="TRAILER HITCH, ISOFORM H"/>
    <property type="match status" value="1"/>
</dbReference>
<name>A0A8D8XWW1_9HEMI</name>
<feature type="compositionally biased region" description="Low complexity" evidence="4">
    <location>
        <begin position="629"/>
        <end position="660"/>
    </location>
</feature>
<feature type="region of interest" description="Disordered" evidence="4">
    <location>
        <begin position="591"/>
        <end position="669"/>
    </location>
</feature>
<feature type="compositionally biased region" description="Gly residues" evidence="4">
    <location>
        <begin position="409"/>
        <end position="418"/>
    </location>
</feature>
<evidence type="ECO:0000256" key="3">
    <source>
        <dbReference type="PROSITE-ProRule" id="PRU00869"/>
    </source>
</evidence>
<evidence type="ECO:0000256" key="4">
    <source>
        <dbReference type="SAM" id="MobiDB-lite"/>
    </source>
</evidence>
<dbReference type="InterPro" id="IPR019050">
    <property type="entry name" value="FDF_dom"/>
</dbReference>
<accession>A0A8D8XWW1</accession>
<dbReference type="Gene3D" id="2.30.30.100">
    <property type="match status" value="1"/>
</dbReference>
<feature type="domain" description="Sm" evidence="7">
    <location>
        <begin position="1"/>
        <end position="81"/>
    </location>
</feature>
<feature type="region of interest" description="Disordered" evidence="4">
    <location>
        <begin position="120"/>
        <end position="441"/>
    </location>
</feature>
<dbReference type="InterPro" id="IPR047575">
    <property type="entry name" value="Sm"/>
</dbReference>
<evidence type="ECO:0000313" key="8">
    <source>
        <dbReference type="EMBL" id="CAG6712468.1"/>
    </source>
</evidence>
<dbReference type="InterPro" id="IPR025609">
    <property type="entry name" value="Lsm14-like_N"/>
</dbReference>
<feature type="compositionally biased region" description="Low complexity" evidence="4">
    <location>
        <begin position="174"/>
        <end position="185"/>
    </location>
</feature>
<dbReference type="PROSITE" id="PS51513">
    <property type="entry name" value="FFD"/>
    <property type="match status" value="1"/>
</dbReference>
<feature type="domain" description="FFD box profile" evidence="5">
    <location>
        <begin position="518"/>
        <end position="534"/>
    </location>
</feature>
<dbReference type="EMBL" id="HBUF01349356">
    <property type="protein sequence ID" value="CAG6712468.1"/>
    <property type="molecule type" value="Transcribed_RNA"/>
</dbReference>
<dbReference type="SMART" id="SM01271">
    <property type="entry name" value="LSM14"/>
    <property type="match status" value="1"/>
</dbReference>
<dbReference type="GO" id="GO:0003729">
    <property type="term" value="F:mRNA binding"/>
    <property type="evidence" value="ECO:0007669"/>
    <property type="project" value="TreeGrafter"/>
</dbReference>